<protein>
    <submittedName>
        <fullName evidence="6">Peptide ABC transporter substrate-binding protein</fullName>
    </submittedName>
</protein>
<dbReference type="Pfam" id="PF00005">
    <property type="entry name" value="ABC_tran"/>
    <property type="match status" value="1"/>
</dbReference>
<dbReference type="Proteomes" id="UP000077469">
    <property type="component" value="Chromosome"/>
</dbReference>
<evidence type="ECO:0000256" key="2">
    <source>
        <dbReference type="ARBA" id="ARBA00022448"/>
    </source>
</evidence>
<evidence type="ECO:0000256" key="3">
    <source>
        <dbReference type="ARBA" id="ARBA00022741"/>
    </source>
</evidence>
<feature type="domain" description="ABC transporter" evidence="5">
    <location>
        <begin position="11"/>
        <end position="263"/>
    </location>
</feature>
<accession>A0A0X1KNS1</accession>
<evidence type="ECO:0000313" key="6">
    <source>
        <dbReference type="EMBL" id="AJC72948.1"/>
    </source>
</evidence>
<dbReference type="InterPro" id="IPR050319">
    <property type="entry name" value="ABC_transp_ATP-bind"/>
</dbReference>
<dbReference type="KEGG" id="phy:AJ81_00685"/>
<evidence type="ECO:0000259" key="5">
    <source>
        <dbReference type="PROSITE" id="PS50893"/>
    </source>
</evidence>
<dbReference type="PANTHER" id="PTHR43776">
    <property type="entry name" value="TRANSPORT ATP-BINDING PROTEIN"/>
    <property type="match status" value="1"/>
</dbReference>
<dbReference type="STRING" id="1123384.AJ81_00685"/>
<dbReference type="InterPro" id="IPR027417">
    <property type="entry name" value="P-loop_NTPase"/>
</dbReference>
<dbReference type="InterPro" id="IPR013563">
    <property type="entry name" value="Oligopep_ABC_C"/>
</dbReference>
<dbReference type="PROSITE" id="PS50893">
    <property type="entry name" value="ABC_TRANSPORTER_2"/>
    <property type="match status" value="1"/>
</dbReference>
<dbReference type="NCBIfam" id="NF008453">
    <property type="entry name" value="PRK11308.1"/>
    <property type="match status" value="1"/>
</dbReference>
<dbReference type="OrthoDB" id="41661at2"/>
<keyword evidence="7" id="KW-1185">Reference proteome</keyword>
<keyword evidence="4" id="KW-0067">ATP-binding</keyword>
<dbReference type="PaxDb" id="1123384-AJ81_00685"/>
<dbReference type="GO" id="GO:0015833">
    <property type="term" value="P:peptide transport"/>
    <property type="evidence" value="ECO:0007669"/>
    <property type="project" value="InterPro"/>
</dbReference>
<comment type="similarity">
    <text evidence="1">Belongs to the ABC transporter superfamily.</text>
</comment>
<keyword evidence="3" id="KW-0547">Nucleotide-binding</keyword>
<evidence type="ECO:0000256" key="4">
    <source>
        <dbReference type="ARBA" id="ARBA00022840"/>
    </source>
</evidence>
<dbReference type="SMART" id="SM00382">
    <property type="entry name" value="AAA"/>
    <property type="match status" value="1"/>
</dbReference>
<dbReference type="CDD" id="cd03257">
    <property type="entry name" value="ABC_NikE_OppD_transporters"/>
    <property type="match status" value="1"/>
</dbReference>
<dbReference type="NCBIfam" id="TIGR01727">
    <property type="entry name" value="oligo_HPY"/>
    <property type="match status" value="1"/>
</dbReference>
<dbReference type="PATRIC" id="fig|1123384.7.peg.134"/>
<dbReference type="EMBL" id="CP007141">
    <property type="protein sequence ID" value="AJC72948.1"/>
    <property type="molecule type" value="Genomic_DNA"/>
</dbReference>
<dbReference type="InterPro" id="IPR003439">
    <property type="entry name" value="ABC_transporter-like_ATP-bd"/>
</dbReference>
<name>A0A0X1KNS1_9THEM</name>
<dbReference type="GO" id="GO:0005524">
    <property type="term" value="F:ATP binding"/>
    <property type="evidence" value="ECO:0007669"/>
    <property type="project" value="UniProtKB-KW"/>
</dbReference>
<dbReference type="FunFam" id="3.40.50.300:FF:000016">
    <property type="entry name" value="Oligopeptide ABC transporter ATP-binding component"/>
    <property type="match status" value="1"/>
</dbReference>
<evidence type="ECO:0000313" key="7">
    <source>
        <dbReference type="Proteomes" id="UP000077469"/>
    </source>
</evidence>
<dbReference type="AlphaFoldDB" id="A0A0X1KNS1"/>
<dbReference type="PROSITE" id="PS00211">
    <property type="entry name" value="ABC_TRANSPORTER_1"/>
    <property type="match status" value="1"/>
</dbReference>
<dbReference type="InterPro" id="IPR003593">
    <property type="entry name" value="AAA+_ATPase"/>
</dbReference>
<gene>
    <name evidence="6" type="ORF">AJ81_00685</name>
</gene>
<dbReference type="SUPFAM" id="SSF52540">
    <property type="entry name" value="P-loop containing nucleoside triphosphate hydrolases"/>
    <property type="match status" value="1"/>
</dbReference>
<keyword evidence="2" id="KW-0813">Transport</keyword>
<dbReference type="Pfam" id="PF08352">
    <property type="entry name" value="oligo_HPY"/>
    <property type="match status" value="1"/>
</dbReference>
<dbReference type="InterPro" id="IPR017871">
    <property type="entry name" value="ABC_transporter-like_CS"/>
</dbReference>
<dbReference type="GO" id="GO:0055085">
    <property type="term" value="P:transmembrane transport"/>
    <property type="evidence" value="ECO:0007669"/>
    <property type="project" value="UniProtKB-ARBA"/>
</dbReference>
<dbReference type="PANTHER" id="PTHR43776:SF7">
    <property type="entry name" value="D,D-DIPEPTIDE TRANSPORT ATP-BINDING PROTEIN DDPF-RELATED"/>
    <property type="match status" value="1"/>
</dbReference>
<proteinExistence type="inferred from homology"/>
<evidence type="ECO:0000256" key="1">
    <source>
        <dbReference type="ARBA" id="ARBA00005417"/>
    </source>
</evidence>
<reference evidence="6 7" key="1">
    <citation type="submission" date="2014-01" db="EMBL/GenBank/DDBJ databases">
        <title>Genome sequencing of Thermotog hypogea.</title>
        <authorList>
            <person name="Zhang X."/>
            <person name="Alvare G."/>
            <person name="Fristensky B."/>
            <person name="Chen L."/>
            <person name="Suen T."/>
            <person name="Chen Q."/>
            <person name="Ma K."/>
        </authorList>
    </citation>
    <scope>NUCLEOTIDE SEQUENCE [LARGE SCALE GENOMIC DNA]</scope>
    <source>
        <strain evidence="6 7">DSM 11164</strain>
    </source>
</reference>
<dbReference type="GO" id="GO:0016887">
    <property type="term" value="F:ATP hydrolysis activity"/>
    <property type="evidence" value="ECO:0007669"/>
    <property type="project" value="InterPro"/>
</dbReference>
<sequence length="331" mass="37701">MYDVSEKDVLVKVVGLKKHFPIKQGFFIKRTVAHVKAVDGVDFEIKKGETFALVGESGCGKTTVGRTILRLIDPTEGQIFFDGTDISKLGYKQLLPFRRRMQIVFQDPMSSLNPRMTVGQIVTEPMIFHNVVKTKQEAYERAKELMEMVGLKTFHLDRYPHQFSGGQRQRVAIARAIAIQPEFIVLDEPTSALDVSVQAQIINMFLDFQERFHFSYLFISHNLGLVRFISQRVAIMYLGRIVEMGDSEEIFSQPLHPYSKALLSATPVPDPKVEKARKRIILTGGVPSPINRPSGCFFNPRCPFKVEICEKEYPQMIQVSNNHWVACHLVK</sequence>
<organism evidence="6 7">
    <name type="scientific">Pseudothermotoga hypogea DSM 11164 = NBRC 106472</name>
    <dbReference type="NCBI Taxonomy" id="1123384"/>
    <lineage>
        <taxon>Bacteria</taxon>
        <taxon>Thermotogati</taxon>
        <taxon>Thermotogota</taxon>
        <taxon>Thermotogae</taxon>
        <taxon>Thermotogales</taxon>
        <taxon>Thermotogaceae</taxon>
        <taxon>Pseudothermotoga</taxon>
    </lineage>
</organism>
<dbReference type="Gene3D" id="3.40.50.300">
    <property type="entry name" value="P-loop containing nucleotide triphosphate hydrolases"/>
    <property type="match status" value="1"/>
</dbReference>